<keyword evidence="3 6" id="KW-0812">Transmembrane</keyword>
<feature type="transmembrane region" description="Helical" evidence="6">
    <location>
        <begin position="342"/>
        <end position="360"/>
    </location>
</feature>
<protein>
    <recommendedName>
        <fullName evidence="12">MFS transporter</fullName>
    </recommendedName>
</protein>
<dbReference type="AlphaFoldDB" id="A0A317TZQ8"/>
<evidence type="ECO:0000313" key="8">
    <source>
        <dbReference type="EMBL" id="PWY55521.1"/>
    </source>
</evidence>
<evidence type="ECO:0000313" key="11">
    <source>
        <dbReference type="Proteomes" id="UP000287374"/>
    </source>
</evidence>
<evidence type="ECO:0000256" key="4">
    <source>
        <dbReference type="ARBA" id="ARBA00022989"/>
    </source>
</evidence>
<feature type="transmembrane region" description="Helical" evidence="6">
    <location>
        <begin position="172"/>
        <end position="191"/>
    </location>
</feature>
<evidence type="ECO:0000256" key="2">
    <source>
        <dbReference type="ARBA" id="ARBA00022475"/>
    </source>
</evidence>
<evidence type="ECO:0000256" key="1">
    <source>
        <dbReference type="ARBA" id="ARBA00004651"/>
    </source>
</evidence>
<dbReference type="EMBL" id="RZGX01000016">
    <property type="protein sequence ID" value="RUR21471.1"/>
    <property type="molecule type" value="Genomic_DNA"/>
</dbReference>
<evidence type="ECO:0008006" key="12">
    <source>
        <dbReference type="Google" id="ProtNLM"/>
    </source>
</evidence>
<evidence type="ECO:0000313" key="7">
    <source>
        <dbReference type="EMBL" id="PWY54579.1"/>
    </source>
</evidence>
<evidence type="ECO:0000256" key="3">
    <source>
        <dbReference type="ARBA" id="ARBA00022692"/>
    </source>
</evidence>
<proteinExistence type="predicted"/>
<keyword evidence="2" id="KW-1003">Cell membrane</keyword>
<dbReference type="EMBL" id="QHJG01000031">
    <property type="protein sequence ID" value="PWY54579.1"/>
    <property type="molecule type" value="Genomic_DNA"/>
</dbReference>
<comment type="caution">
    <text evidence="7">The sequence shown here is derived from an EMBL/GenBank/DDBJ whole genome shotgun (WGS) entry which is preliminary data.</text>
</comment>
<organism evidence="7 10">
    <name type="scientific">Legionella qingyii</name>
    <dbReference type="NCBI Taxonomy" id="2184757"/>
    <lineage>
        <taxon>Bacteria</taxon>
        <taxon>Pseudomonadati</taxon>
        <taxon>Pseudomonadota</taxon>
        <taxon>Gammaproteobacteria</taxon>
        <taxon>Legionellales</taxon>
        <taxon>Legionellaceae</taxon>
        <taxon>Legionella</taxon>
    </lineage>
</organism>
<dbReference type="PANTHER" id="PTHR23513:SF6">
    <property type="entry name" value="MAJOR FACILITATOR SUPERFAMILY ASSOCIATED DOMAIN-CONTAINING PROTEIN"/>
    <property type="match status" value="1"/>
</dbReference>
<keyword evidence="5 6" id="KW-0472">Membrane</keyword>
<evidence type="ECO:0000313" key="9">
    <source>
        <dbReference type="EMBL" id="RUR21471.1"/>
    </source>
</evidence>
<keyword evidence="4 6" id="KW-1133">Transmembrane helix</keyword>
<reference evidence="7 10" key="1">
    <citation type="submission" date="2018-05" db="EMBL/GenBank/DDBJ databases">
        <title>Legionella qingyii sp.nov., whole genome shotgun sequence.</title>
        <authorList>
            <person name="Wu H."/>
            <person name="Zhu Q."/>
            <person name="Hu C."/>
        </authorList>
    </citation>
    <scope>NUCLEOTIDE SEQUENCE [LARGE SCALE GENOMIC DNA]</scope>
    <source>
        <strain evidence="7 10">HEB18</strain>
    </source>
</reference>
<comment type="subcellular location">
    <subcellularLocation>
        <location evidence="1">Cell membrane</location>
        <topology evidence="1">Multi-pass membrane protein</topology>
    </subcellularLocation>
</comment>
<gene>
    <name evidence="8" type="ORF">DGG96_11360</name>
    <name evidence="7" type="ORF">DGG96_16370</name>
    <name evidence="9" type="ORF">ELY20_12265</name>
</gene>
<feature type="transmembrane region" description="Helical" evidence="6">
    <location>
        <begin position="366"/>
        <end position="386"/>
    </location>
</feature>
<accession>A0A317TZQ8</accession>
<sequence length="393" mass="43586">MKQISDIKWLALSAGVSSLGCAMSIIFIPLMIYNKTHNPLIMALQVFVQLLGNFVACQVIGRFKIGNNDKSSLVICNFLLAITILILAWVSDSLLVPSFFMVTMLSSILNTCSRGYYESLIGTISHESANSRQNLIGITKSYENFGTILGSSLTVPLLAWGSSSTVFIIDSVTYLFAAMLVSNLRCVGQAFTRMSTQPITLFILFKQKSRNLTISHGFLAMSLFLLNGSVIYVLKESFNVSDRLISFYYVSQFTFSFLGAFIVSLITKKRIINSSQAQWLRLSYAIPFLIIATHNSVYLFVIMISFLAFVHTFSLPVWQSFFQDCAEEASDWRLIGAARKTYVSIIGGLGSLLAGLLLTITDYQKIYLLASACCICSALCFIKSSIRMEPSKS</sequence>
<feature type="transmembrane region" description="Helical" evidence="6">
    <location>
        <begin position="212"/>
        <end position="234"/>
    </location>
</feature>
<keyword evidence="11" id="KW-1185">Reference proteome</keyword>
<name>A0A317TZQ8_9GAMM</name>
<reference evidence="9 11" key="2">
    <citation type="submission" date="2018-12" db="EMBL/GenBank/DDBJ databases">
        <title>Legionella sp,whole genome shotgun sequence.</title>
        <authorList>
            <person name="Wu H."/>
        </authorList>
    </citation>
    <scope>NUCLEOTIDE SEQUENCE [LARGE SCALE GENOMIC DNA]</scope>
    <source>
        <strain evidence="11">km489</strain>
        <strain evidence="9">Km489</strain>
    </source>
</reference>
<dbReference type="Gene3D" id="1.20.1250.20">
    <property type="entry name" value="MFS general substrate transporter like domains"/>
    <property type="match status" value="2"/>
</dbReference>
<dbReference type="RefSeq" id="WP_110142778.1">
    <property type="nucleotide sequence ID" value="NZ_QHJG01000017.1"/>
</dbReference>
<dbReference type="SUPFAM" id="SSF103473">
    <property type="entry name" value="MFS general substrate transporter"/>
    <property type="match status" value="1"/>
</dbReference>
<dbReference type="InterPro" id="IPR036259">
    <property type="entry name" value="MFS_trans_sf"/>
</dbReference>
<dbReference type="PROSITE" id="PS51257">
    <property type="entry name" value="PROKAR_LIPOPROTEIN"/>
    <property type="match status" value="1"/>
</dbReference>
<feature type="transmembrane region" description="Helical" evidence="6">
    <location>
        <begin position="72"/>
        <end position="90"/>
    </location>
</feature>
<dbReference type="PANTHER" id="PTHR23513">
    <property type="entry name" value="INTEGRAL MEMBRANE EFFLUX PROTEIN-RELATED"/>
    <property type="match status" value="1"/>
</dbReference>
<feature type="transmembrane region" description="Helical" evidence="6">
    <location>
        <begin position="246"/>
        <end position="266"/>
    </location>
</feature>
<dbReference type="GO" id="GO:0005886">
    <property type="term" value="C:plasma membrane"/>
    <property type="evidence" value="ECO:0007669"/>
    <property type="project" value="UniProtKB-SubCell"/>
</dbReference>
<dbReference type="Proteomes" id="UP000287374">
    <property type="component" value="Unassembled WGS sequence"/>
</dbReference>
<evidence type="ECO:0000313" key="10">
    <source>
        <dbReference type="Proteomes" id="UP000247152"/>
    </source>
</evidence>
<feature type="transmembrane region" description="Helical" evidence="6">
    <location>
        <begin position="39"/>
        <end position="60"/>
    </location>
</feature>
<feature type="transmembrane region" description="Helical" evidence="6">
    <location>
        <begin position="9"/>
        <end position="33"/>
    </location>
</feature>
<evidence type="ECO:0000256" key="5">
    <source>
        <dbReference type="ARBA" id="ARBA00023136"/>
    </source>
</evidence>
<dbReference type="Proteomes" id="UP000247152">
    <property type="component" value="Unassembled WGS sequence"/>
</dbReference>
<dbReference type="EMBL" id="QHJG01000017">
    <property type="protein sequence ID" value="PWY55521.1"/>
    <property type="molecule type" value="Genomic_DNA"/>
</dbReference>
<evidence type="ECO:0000256" key="6">
    <source>
        <dbReference type="SAM" id="Phobius"/>
    </source>
</evidence>